<evidence type="ECO:0000256" key="1">
    <source>
        <dbReference type="SAM" id="Phobius"/>
    </source>
</evidence>
<keyword evidence="1" id="KW-1133">Transmembrane helix</keyword>
<keyword evidence="1" id="KW-0812">Transmembrane</keyword>
<gene>
    <name evidence="2" type="ORF">C7B64_15150</name>
</gene>
<proteinExistence type="predicted"/>
<feature type="transmembrane region" description="Helical" evidence="1">
    <location>
        <begin position="187"/>
        <end position="205"/>
    </location>
</feature>
<sequence>MGKILAVVVDRTWQPGIGDPTLIGWFTVVAYFVTAVLCVLCAKQAAIVPKRYNLDNDDLDDIFIPRKHSSTLRWLWWSLGVVLLFLAINKQLDLQTWLTYTARDLAKSEGWYEQRRMYQLAFIIAIATTIFLFLAIVAVAIKDYWHQVWLAIVGLGLLGSFIVIRAVSFHHIDVLLGFVVGGVKLNAFLELGGISCITISTLKYLRWL</sequence>
<protein>
    <submittedName>
        <fullName evidence="2">Uncharacterized protein</fullName>
    </submittedName>
</protein>
<evidence type="ECO:0000313" key="2">
    <source>
        <dbReference type="EMBL" id="PSB02053.1"/>
    </source>
</evidence>
<dbReference type="EMBL" id="PVWJ01000076">
    <property type="protein sequence ID" value="PSB02053.1"/>
    <property type="molecule type" value="Genomic_DNA"/>
</dbReference>
<keyword evidence="1" id="KW-0472">Membrane</keyword>
<keyword evidence="3" id="KW-1185">Reference proteome</keyword>
<reference evidence="2 3" key="1">
    <citation type="submission" date="2018-02" db="EMBL/GenBank/DDBJ databases">
        <authorList>
            <person name="Cohen D.B."/>
            <person name="Kent A.D."/>
        </authorList>
    </citation>
    <scope>NUCLEOTIDE SEQUENCE [LARGE SCALE GENOMIC DNA]</scope>
    <source>
        <strain evidence="2 3">CCAP 1448/3</strain>
    </source>
</reference>
<reference evidence="2 3" key="2">
    <citation type="submission" date="2018-03" db="EMBL/GenBank/DDBJ databases">
        <title>The ancient ancestry and fast evolution of plastids.</title>
        <authorList>
            <person name="Moore K.R."/>
            <person name="Magnabosco C."/>
            <person name="Momper L."/>
            <person name="Gold D.A."/>
            <person name="Bosak T."/>
            <person name="Fournier G.P."/>
        </authorList>
    </citation>
    <scope>NUCLEOTIDE SEQUENCE [LARGE SCALE GENOMIC DNA]</scope>
    <source>
        <strain evidence="2 3">CCAP 1448/3</strain>
    </source>
</reference>
<evidence type="ECO:0000313" key="3">
    <source>
        <dbReference type="Proteomes" id="UP000238762"/>
    </source>
</evidence>
<feature type="transmembrane region" description="Helical" evidence="1">
    <location>
        <begin position="117"/>
        <end position="141"/>
    </location>
</feature>
<feature type="transmembrane region" description="Helical" evidence="1">
    <location>
        <begin position="22"/>
        <end position="42"/>
    </location>
</feature>
<feature type="transmembrane region" description="Helical" evidence="1">
    <location>
        <begin position="74"/>
        <end position="92"/>
    </location>
</feature>
<feature type="transmembrane region" description="Helical" evidence="1">
    <location>
        <begin position="148"/>
        <end position="167"/>
    </location>
</feature>
<name>A0A2T1C1R0_9CYAN</name>
<dbReference type="AlphaFoldDB" id="A0A2T1C1R0"/>
<organism evidence="2 3">
    <name type="scientific">Merismopedia glauca CCAP 1448/3</name>
    <dbReference type="NCBI Taxonomy" id="1296344"/>
    <lineage>
        <taxon>Bacteria</taxon>
        <taxon>Bacillati</taxon>
        <taxon>Cyanobacteriota</taxon>
        <taxon>Cyanophyceae</taxon>
        <taxon>Synechococcales</taxon>
        <taxon>Merismopediaceae</taxon>
        <taxon>Merismopedia</taxon>
    </lineage>
</organism>
<dbReference type="OrthoDB" id="428401at2"/>
<accession>A0A2T1C1R0</accession>
<comment type="caution">
    <text evidence="2">The sequence shown here is derived from an EMBL/GenBank/DDBJ whole genome shotgun (WGS) entry which is preliminary data.</text>
</comment>
<dbReference type="Proteomes" id="UP000238762">
    <property type="component" value="Unassembled WGS sequence"/>
</dbReference>